<dbReference type="GO" id="GO:0008033">
    <property type="term" value="P:tRNA processing"/>
    <property type="evidence" value="ECO:0007669"/>
    <property type="project" value="UniProtKB-KW"/>
</dbReference>
<reference evidence="11" key="1">
    <citation type="submission" date="2013-05" db="EMBL/GenBank/DDBJ databases">
        <authorList>
            <person name="Harkins D.M."/>
            <person name="Durkin A.S."/>
            <person name="Brinkac L.M."/>
            <person name="Haft D.H."/>
            <person name="Selengut J.D."/>
            <person name="Sanka R."/>
            <person name="DePew J."/>
            <person name="Purushe J."/>
            <person name="Hartskeerl R.A."/>
            <person name="Ahmed A."/>
            <person name="van der Linden H."/>
            <person name="Goris M.G.A."/>
            <person name="Vinetz J.M."/>
            <person name="Sutton G.G."/>
            <person name="Nierman W.C."/>
            <person name="Fouts D.E."/>
        </authorList>
    </citation>
    <scope>NUCLEOTIDE SEQUENCE [LARGE SCALE GENOMIC DNA]</scope>
    <source>
        <strain evidence="11">5399</strain>
    </source>
</reference>
<evidence type="ECO:0000256" key="2">
    <source>
        <dbReference type="ARBA" id="ARBA00022679"/>
    </source>
</evidence>
<dbReference type="RefSeq" id="WP_010569520.1">
    <property type="nucleotide sequence ID" value="NZ_AHMO02000004.1"/>
</dbReference>
<dbReference type="AlphaFoldDB" id="T0F6Q4"/>
<dbReference type="InterPro" id="IPR050264">
    <property type="entry name" value="Bact_CCA-adding_enz_type3_sf"/>
</dbReference>
<keyword evidence="2 8" id="KW-0808">Transferase</keyword>
<dbReference type="SUPFAM" id="SSF81891">
    <property type="entry name" value="Poly A polymerase C-terminal region-like"/>
    <property type="match status" value="1"/>
</dbReference>
<dbReference type="CDD" id="cd05398">
    <property type="entry name" value="NT_ClassII-CCAase"/>
    <property type="match status" value="1"/>
</dbReference>
<evidence type="ECO:0000256" key="4">
    <source>
        <dbReference type="ARBA" id="ARBA00022695"/>
    </source>
</evidence>
<protein>
    <submittedName>
        <fullName evidence="11">tRNA nucleotidyltransferase/poly(A) polymerase family protein</fullName>
    </submittedName>
</protein>
<evidence type="ECO:0000256" key="8">
    <source>
        <dbReference type="RuleBase" id="RU003953"/>
    </source>
</evidence>
<gene>
    <name evidence="11" type="ORF">LEP1GSC050_1066</name>
</gene>
<keyword evidence="12" id="KW-1185">Reference proteome</keyword>
<dbReference type="GO" id="GO:0000049">
    <property type="term" value="F:tRNA binding"/>
    <property type="evidence" value="ECO:0007669"/>
    <property type="project" value="TreeGrafter"/>
</dbReference>
<dbReference type="Pfam" id="PF01743">
    <property type="entry name" value="PolyA_pol"/>
    <property type="match status" value="1"/>
</dbReference>
<keyword evidence="6" id="KW-0547">Nucleotide-binding</keyword>
<evidence type="ECO:0000256" key="6">
    <source>
        <dbReference type="ARBA" id="ARBA00022741"/>
    </source>
</evidence>
<comment type="cofactor">
    <cofactor evidence="1">
        <name>Mg(2+)</name>
        <dbReference type="ChEBI" id="CHEBI:18420"/>
    </cofactor>
</comment>
<evidence type="ECO:0000256" key="3">
    <source>
        <dbReference type="ARBA" id="ARBA00022694"/>
    </source>
</evidence>
<dbReference type="SUPFAM" id="SSF81301">
    <property type="entry name" value="Nucleotidyltransferase"/>
    <property type="match status" value="1"/>
</dbReference>
<dbReference type="OrthoDB" id="9805698at2"/>
<evidence type="ECO:0000256" key="7">
    <source>
        <dbReference type="ARBA" id="ARBA00022842"/>
    </source>
</evidence>
<evidence type="ECO:0000256" key="1">
    <source>
        <dbReference type="ARBA" id="ARBA00001946"/>
    </source>
</evidence>
<dbReference type="PANTHER" id="PTHR46173:SF1">
    <property type="entry name" value="CCA TRNA NUCLEOTIDYLTRANSFERASE 1, MITOCHONDRIAL"/>
    <property type="match status" value="1"/>
</dbReference>
<keyword evidence="5" id="KW-0479">Metal-binding</keyword>
<evidence type="ECO:0000259" key="9">
    <source>
        <dbReference type="Pfam" id="PF01743"/>
    </source>
</evidence>
<evidence type="ECO:0000313" key="12">
    <source>
        <dbReference type="Proteomes" id="UP000015454"/>
    </source>
</evidence>
<dbReference type="GO" id="GO:0000166">
    <property type="term" value="F:nucleotide binding"/>
    <property type="evidence" value="ECO:0007669"/>
    <property type="project" value="UniProtKB-KW"/>
</dbReference>
<proteinExistence type="inferred from homology"/>
<accession>T0F6Q4</accession>
<keyword evidence="3" id="KW-0819">tRNA processing</keyword>
<keyword evidence="7" id="KW-0460">Magnesium</keyword>
<evidence type="ECO:0000313" key="11">
    <source>
        <dbReference type="EMBL" id="EQA46825.1"/>
    </source>
</evidence>
<dbReference type="PANTHER" id="PTHR46173">
    <property type="entry name" value="CCA TRNA NUCLEOTIDYLTRANSFERASE 1, MITOCHONDRIAL"/>
    <property type="match status" value="1"/>
</dbReference>
<keyword evidence="4" id="KW-0548">Nucleotidyltransferase</keyword>
<evidence type="ECO:0000259" key="10">
    <source>
        <dbReference type="Pfam" id="PF12627"/>
    </source>
</evidence>
<name>T0F6Q4_9LEPT</name>
<dbReference type="InterPro" id="IPR002646">
    <property type="entry name" value="PolA_pol_head_dom"/>
</dbReference>
<sequence length="437" mass="49648">MKFPAAKELIQRIPSSYMEDLLEIAGTIQSSGGKSYLVGGSVRDLVLGKTPQEYDIAVSLLPEHIQKLFRRVVPTGIKHGTVTVLIKDRSYELTTFRKDEEYKDGRRPEHVSFGVSLSEDLKRRDFTMNALALDILNEELIDEHEGLKDISEKIIRTIGAAHSRFEEDGLRPVRAIRFVSQLGFTIHPETALAIQESKPITAKVSAERIHDEFLKILKANDPSTSLSLLRKFGILELFYGKDLYENSNPVWEEKIKSISELAPVPDRLRISYFLKVTFGSSAIMDPGKRFCKVLRFSNQRTKDSQFLCGILENLLSSENYLSSPNGLRKILLHPVAQYSGKSEIWPLCLELTSFWKAWTGQKAFWIDKTKEVLETNPPLLLSDLALDGTRILEDLPEIPPKKIGEILRSCLDLVLNFPEKNRQGTLLEFVRTTYQLN</sequence>
<keyword evidence="8" id="KW-0694">RNA-binding</keyword>
<dbReference type="Proteomes" id="UP000015454">
    <property type="component" value="Unassembled WGS sequence"/>
</dbReference>
<evidence type="ECO:0000256" key="5">
    <source>
        <dbReference type="ARBA" id="ARBA00022723"/>
    </source>
</evidence>
<dbReference type="GO" id="GO:0016779">
    <property type="term" value="F:nucleotidyltransferase activity"/>
    <property type="evidence" value="ECO:0007669"/>
    <property type="project" value="UniProtKB-KW"/>
</dbReference>
<dbReference type="STRING" id="1049789.LEP1GSC050_1066"/>
<dbReference type="Pfam" id="PF12627">
    <property type="entry name" value="PolyA_pol_RNAbd"/>
    <property type="match status" value="1"/>
</dbReference>
<feature type="domain" description="tRNA nucleotidyltransferase/poly(A) polymerase RNA and SrmB- binding" evidence="10">
    <location>
        <begin position="183"/>
        <end position="237"/>
    </location>
</feature>
<organism evidence="11 12">
    <name type="scientific">Leptospira broomii serovar Hurstbridge str. 5399</name>
    <dbReference type="NCBI Taxonomy" id="1049789"/>
    <lineage>
        <taxon>Bacteria</taxon>
        <taxon>Pseudomonadati</taxon>
        <taxon>Spirochaetota</taxon>
        <taxon>Spirochaetia</taxon>
        <taxon>Leptospirales</taxon>
        <taxon>Leptospiraceae</taxon>
        <taxon>Leptospira</taxon>
    </lineage>
</organism>
<dbReference type="GO" id="GO:0046872">
    <property type="term" value="F:metal ion binding"/>
    <property type="evidence" value="ECO:0007669"/>
    <property type="project" value="UniProtKB-KW"/>
</dbReference>
<dbReference type="EMBL" id="AHMO02000004">
    <property type="protein sequence ID" value="EQA46825.1"/>
    <property type="molecule type" value="Genomic_DNA"/>
</dbReference>
<comment type="caution">
    <text evidence="11">The sequence shown here is derived from an EMBL/GenBank/DDBJ whole genome shotgun (WGS) entry which is preliminary data.</text>
</comment>
<dbReference type="InterPro" id="IPR043519">
    <property type="entry name" value="NT_sf"/>
</dbReference>
<dbReference type="InterPro" id="IPR032828">
    <property type="entry name" value="PolyA_RNA-bd"/>
</dbReference>
<comment type="similarity">
    <text evidence="8">Belongs to the tRNA nucleotidyltransferase/poly(A) polymerase family.</text>
</comment>
<feature type="domain" description="Poly A polymerase head" evidence="9">
    <location>
        <begin position="36"/>
        <end position="156"/>
    </location>
</feature>
<dbReference type="Gene3D" id="3.30.460.10">
    <property type="entry name" value="Beta Polymerase, domain 2"/>
    <property type="match status" value="1"/>
</dbReference>
<dbReference type="Gene3D" id="1.10.3090.10">
    <property type="entry name" value="cca-adding enzyme, domain 2"/>
    <property type="match status" value="1"/>
</dbReference>